<sequence>MRPFWIFFVLFILFSLVQGKIESLNNFQHPLSKATGDLIENVIKDSEIQNVRIIMLMSNESSLENVDIGNEIVKVATTKFKIQTRGNLRQPIDREKRISPVILMVDSIGTFNLSKLRIEHDTPKFYLVILTKGIFKEIIEILDFFWKNSVSDVNFLVLNQTVVEMYTFFPFANKKCGTDLSLVLINTFDLTTCTWSGNQFFPSKIKNLHKCQIKVGVSVNVPMVIFNNKTTQKYDGIEVTLIREIAKEFDFVPQFTKPYESVGAINSNGSSSGLISEVYKRKLDVAIGSLSLQIDRTNYLSATTSFATVPIVIVIPPTPQISPFAKLYLPFDFTTWSLLLAMFLIGYIVIIVTKLFAKTLYKLIVGKNVNYPFTNMFIAFFGLSQNVLPKANFSRFLLAKFLIFCLVIRGLYQGKLFDIMQKDIHEKESKTIEDLVSKNFIFYTYESLSRRVQGQSFVHKVKVIKNSQLEEYRHKTLDSSFNGVVFNYEYQVVYLNFLNKKDYSYLILKERFVTNQMVFYLQENHFLKDAMSEKINWFRDFGILHKIILEYVDNFFLNKLPPEKAAKSLKFQELSAIFGLWLAGLGFSFIVCLVEVGIGYKKPIKNRKKTKVVKLIKTDSNLHE</sequence>
<evidence type="ECO:0000256" key="10">
    <source>
        <dbReference type="ARBA" id="ARBA00023286"/>
    </source>
</evidence>
<evidence type="ECO:0008006" key="18">
    <source>
        <dbReference type="Google" id="ProtNLM"/>
    </source>
</evidence>
<proteinExistence type="predicted"/>
<dbReference type="InterPro" id="IPR052192">
    <property type="entry name" value="Insect_Ionotropic_Sensory_Rcpt"/>
</dbReference>
<feature type="transmembrane region" description="Helical" evidence="12">
    <location>
        <begin position="336"/>
        <end position="357"/>
    </location>
</feature>
<organism evidence="16 17">
    <name type="scientific">Polypedilum vanderplanki</name>
    <name type="common">Sleeping chironomid midge</name>
    <dbReference type="NCBI Taxonomy" id="319348"/>
    <lineage>
        <taxon>Eukaryota</taxon>
        <taxon>Metazoa</taxon>
        <taxon>Ecdysozoa</taxon>
        <taxon>Arthropoda</taxon>
        <taxon>Hexapoda</taxon>
        <taxon>Insecta</taxon>
        <taxon>Pterygota</taxon>
        <taxon>Neoptera</taxon>
        <taxon>Endopterygota</taxon>
        <taxon>Diptera</taxon>
        <taxon>Nematocera</taxon>
        <taxon>Chironomoidea</taxon>
        <taxon>Chironomidae</taxon>
        <taxon>Chironominae</taxon>
        <taxon>Polypedilum</taxon>
        <taxon>Polypedilum</taxon>
    </lineage>
</organism>
<dbReference type="PANTHER" id="PTHR42643:SF30">
    <property type="entry name" value="IONOTROPIC RECEPTOR 40A-RELATED"/>
    <property type="match status" value="1"/>
</dbReference>
<dbReference type="Proteomes" id="UP001107558">
    <property type="component" value="Chromosome 3"/>
</dbReference>
<keyword evidence="6" id="KW-0406">Ion transport</keyword>
<keyword evidence="17" id="KW-1185">Reference proteome</keyword>
<evidence type="ECO:0000256" key="6">
    <source>
        <dbReference type="ARBA" id="ARBA00023065"/>
    </source>
</evidence>
<comment type="caution">
    <text evidence="16">The sequence shown here is derived from an EMBL/GenBank/DDBJ whole genome shotgun (WGS) entry which is preliminary data.</text>
</comment>
<evidence type="ECO:0000256" key="2">
    <source>
        <dbReference type="ARBA" id="ARBA00022448"/>
    </source>
</evidence>
<keyword evidence="10" id="KW-1071">Ligand-gated ion channel</keyword>
<dbReference type="Pfam" id="PF24061">
    <property type="entry name" value="LBD_receptor"/>
    <property type="match status" value="1"/>
</dbReference>
<reference evidence="16" key="1">
    <citation type="submission" date="2021-03" db="EMBL/GenBank/DDBJ databases">
        <title>Chromosome level genome of the anhydrobiotic midge Polypedilum vanderplanki.</title>
        <authorList>
            <person name="Yoshida Y."/>
            <person name="Kikawada T."/>
            <person name="Gusev O."/>
        </authorList>
    </citation>
    <scope>NUCLEOTIDE SEQUENCE</scope>
    <source>
        <strain evidence="16">NIAS01</strain>
        <tissue evidence="16">Whole body or cell culture</tissue>
    </source>
</reference>
<evidence type="ECO:0000256" key="3">
    <source>
        <dbReference type="ARBA" id="ARBA00022475"/>
    </source>
</evidence>
<keyword evidence="9" id="KW-0325">Glycoprotein</keyword>
<dbReference type="Gene3D" id="3.40.190.10">
    <property type="entry name" value="Periplasmic binding protein-like II"/>
    <property type="match status" value="1"/>
</dbReference>
<evidence type="ECO:0000259" key="14">
    <source>
        <dbReference type="Pfam" id="PF10613"/>
    </source>
</evidence>
<accession>A0A9J6BLK7</accession>
<keyword evidence="5 12" id="KW-1133">Transmembrane helix</keyword>
<evidence type="ECO:0000256" key="8">
    <source>
        <dbReference type="ARBA" id="ARBA00023170"/>
    </source>
</evidence>
<feature type="signal peptide" evidence="13">
    <location>
        <begin position="1"/>
        <end position="19"/>
    </location>
</feature>
<keyword evidence="13" id="KW-0732">Signal</keyword>
<evidence type="ECO:0000256" key="13">
    <source>
        <dbReference type="SAM" id="SignalP"/>
    </source>
</evidence>
<keyword evidence="8" id="KW-0675">Receptor</keyword>
<dbReference type="SUPFAM" id="SSF53850">
    <property type="entry name" value="Periplasmic binding protein-like II"/>
    <property type="match status" value="1"/>
</dbReference>
<evidence type="ECO:0000256" key="11">
    <source>
        <dbReference type="ARBA" id="ARBA00023303"/>
    </source>
</evidence>
<evidence type="ECO:0000256" key="12">
    <source>
        <dbReference type="SAM" id="Phobius"/>
    </source>
</evidence>
<dbReference type="EMBL" id="JADBJN010000003">
    <property type="protein sequence ID" value="KAG5670748.1"/>
    <property type="molecule type" value="Genomic_DNA"/>
</dbReference>
<dbReference type="GO" id="GO:0015276">
    <property type="term" value="F:ligand-gated monoatomic ion channel activity"/>
    <property type="evidence" value="ECO:0007669"/>
    <property type="project" value="InterPro"/>
</dbReference>
<evidence type="ECO:0000256" key="5">
    <source>
        <dbReference type="ARBA" id="ARBA00022989"/>
    </source>
</evidence>
<evidence type="ECO:0000256" key="1">
    <source>
        <dbReference type="ARBA" id="ARBA00004651"/>
    </source>
</evidence>
<evidence type="ECO:0000313" key="16">
    <source>
        <dbReference type="EMBL" id="KAG5670748.1"/>
    </source>
</evidence>
<evidence type="ECO:0000256" key="7">
    <source>
        <dbReference type="ARBA" id="ARBA00023136"/>
    </source>
</evidence>
<dbReference type="GO" id="GO:0005886">
    <property type="term" value="C:plasma membrane"/>
    <property type="evidence" value="ECO:0007669"/>
    <property type="project" value="UniProtKB-SubCell"/>
</dbReference>
<keyword evidence="3" id="KW-1003">Cell membrane</keyword>
<keyword evidence="7 12" id="KW-0472">Membrane</keyword>
<feature type="domain" description="Ionotropic glutamate receptor L-glutamate and glycine-binding" evidence="14">
    <location>
        <begin position="219"/>
        <end position="316"/>
    </location>
</feature>
<evidence type="ECO:0000259" key="15">
    <source>
        <dbReference type="Pfam" id="PF24061"/>
    </source>
</evidence>
<dbReference type="AlphaFoldDB" id="A0A9J6BLK7"/>
<gene>
    <name evidence="16" type="ORF">PVAND_000989</name>
</gene>
<feature type="domain" description="Putative ionotropic receptor ligand binding" evidence="15">
    <location>
        <begin position="27"/>
        <end position="207"/>
    </location>
</feature>
<dbReference type="OrthoDB" id="8182981at2759"/>
<keyword evidence="2" id="KW-0813">Transport</keyword>
<dbReference type="Gene3D" id="1.10.287.70">
    <property type="match status" value="1"/>
</dbReference>
<dbReference type="Pfam" id="PF10613">
    <property type="entry name" value="Lig_chan-Glu_bd"/>
    <property type="match status" value="1"/>
</dbReference>
<feature type="chain" id="PRO_5039939855" description="Ionotropic receptor" evidence="13">
    <location>
        <begin position="20"/>
        <end position="624"/>
    </location>
</feature>
<feature type="transmembrane region" description="Helical" evidence="12">
    <location>
        <begin position="577"/>
        <end position="600"/>
    </location>
</feature>
<comment type="subcellular location">
    <subcellularLocation>
        <location evidence="1">Cell membrane</location>
        <topology evidence="1">Multi-pass membrane protein</topology>
    </subcellularLocation>
</comment>
<feature type="transmembrane region" description="Helical" evidence="12">
    <location>
        <begin position="369"/>
        <end position="387"/>
    </location>
</feature>
<dbReference type="InterPro" id="IPR019594">
    <property type="entry name" value="Glu/Gly-bd"/>
</dbReference>
<name>A0A9J6BLK7_POLVA</name>
<dbReference type="PANTHER" id="PTHR42643">
    <property type="entry name" value="IONOTROPIC RECEPTOR 20A-RELATED"/>
    <property type="match status" value="1"/>
</dbReference>
<protein>
    <recommendedName>
        <fullName evidence="18">Ionotropic receptor</fullName>
    </recommendedName>
</protein>
<keyword evidence="11" id="KW-0407">Ion channel</keyword>
<evidence type="ECO:0000313" key="17">
    <source>
        <dbReference type="Proteomes" id="UP001107558"/>
    </source>
</evidence>
<keyword evidence="4 12" id="KW-0812">Transmembrane</keyword>
<evidence type="ECO:0000256" key="4">
    <source>
        <dbReference type="ARBA" id="ARBA00022692"/>
    </source>
</evidence>
<dbReference type="InterPro" id="IPR056198">
    <property type="entry name" value="LBD_receptor"/>
</dbReference>
<evidence type="ECO:0000256" key="9">
    <source>
        <dbReference type="ARBA" id="ARBA00023180"/>
    </source>
</evidence>